<dbReference type="AlphaFoldDB" id="A0A835F9N7"/>
<evidence type="ECO:0000313" key="3">
    <source>
        <dbReference type="Proteomes" id="UP000636709"/>
    </source>
</evidence>
<keyword evidence="1" id="KW-0812">Transmembrane</keyword>
<sequence length="226" mass="23957">MVVHQPVKSWRNKLYTTQQTDTPSPMASAATGPAKKGTNVKKLILAALAATLAVAVVVTVFFIVLSPSRVEFSITQASSQPVNTTSVMIYLTLNVSNPSRRATVAYRSMFVDLSNSTGPQLVNFVRTTLPDGAMPLRQPTRNTTAIAATVILVAGGLVENFARNMTGTFSVVITAVARFWVGFASTRLYDIKVTCENLIFLAGPGAGGRNATIAAHQAIGLPITCA</sequence>
<dbReference type="PANTHER" id="PTHR36480:SF3">
    <property type="entry name" value="OS06G0118900 PROTEIN"/>
    <property type="match status" value="1"/>
</dbReference>
<gene>
    <name evidence="2" type="ORF">HU200_015013</name>
</gene>
<protein>
    <recommendedName>
        <fullName evidence="4">Late embryogenesis abundant protein LEA-2 subgroup domain-containing protein</fullName>
    </recommendedName>
</protein>
<keyword evidence="1" id="KW-1133">Transmembrane helix</keyword>
<keyword evidence="3" id="KW-1185">Reference proteome</keyword>
<accession>A0A835F9N7</accession>
<feature type="transmembrane region" description="Helical" evidence="1">
    <location>
        <begin position="43"/>
        <end position="65"/>
    </location>
</feature>
<evidence type="ECO:0000313" key="2">
    <source>
        <dbReference type="EMBL" id="KAF8732681.1"/>
    </source>
</evidence>
<evidence type="ECO:0000256" key="1">
    <source>
        <dbReference type="SAM" id="Phobius"/>
    </source>
</evidence>
<organism evidence="2 3">
    <name type="scientific">Digitaria exilis</name>
    <dbReference type="NCBI Taxonomy" id="1010633"/>
    <lineage>
        <taxon>Eukaryota</taxon>
        <taxon>Viridiplantae</taxon>
        <taxon>Streptophyta</taxon>
        <taxon>Embryophyta</taxon>
        <taxon>Tracheophyta</taxon>
        <taxon>Spermatophyta</taxon>
        <taxon>Magnoliopsida</taxon>
        <taxon>Liliopsida</taxon>
        <taxon>Poales</taxon>
        <taxon>Poaceae</taxon>
        <taxon>PACMAD clade</taxon>
        <taxon>Panicoideae</taxon>
        <taxon>Panicodae</taxon>
        <taxon>Paniceae</taxon>
        <taxon>Anthephorinae</taxon>
        <taxon>Digitaria</taxon>
    </lineage>
</organism>
<comment type="caution">
    <text evidence="2">The sequence shown here is derived from an EMBL/GenBank/DDBJ whole genome shotgun (WGS) entry which is preliminary data.</text>
</comment>
<keyword evidence="1" id="KW-0472">Membrane</keyword>
<dbReference type="Proteomes" id="UP000636709">
    <property type="component" value="Unassembled WGS sequence"/>
</dbReference>
<dbReference type="OrthoDB" id="677015at2759"/>
<dbReference type="PANTHER" id="PTHR36480">
    <property type="entry name" value="OS06G0118900 PROTEIN-RELATED"/>
    <property type="match status" value="1"/>
</dbReference>
<dbReference type="EMBL" id="JACEFO010001603">
    <property type="protein sequence ID" value="KAF8732681.1"/>
    <property type="molecule type" value="Genomic_DNA"/>
</dbReference>
<name>A0A835F9N7_9POAL</name>
<proteinExistence type="predicted"/>
<evidence type="ECO:0008006" key="4">
    <source>
        <dbReference type="Google" id="ProtNLM"/>
    </source>
</evidence>
<reference evidence="2" key="1">
    <citation type="submission" date="2020-07" db="EMBL/GenBank/DDBJ databases">
        <title>Genome sequence and genetic diversity analysis of an under-domesticated orphan crop, white fonio (Digitaria exilis).</title>
        <authorList>
            <person name="Bennetzen J.L."/>
            <person name="Chen S."/>
            <person name="Ma X."/>
            <person name="Wang X."/>
            <person name="Yssel A.E.J."/>
            <person name="Chaluvadi S.R."/>
            <person name="Johnson M."/>
            <person name="Gangashetty P."/>
            <person name="Hamidou F."/>
            <person name="Sanogo M.D."/>
            <person name="Zwaenepoel A."/>
            <person name="Wallace J."/>
            <person name="Van De Peer Y."/>
            <person name="Van Deynze A."/>
        </authorList>
    </citation>
    <scope>NUCLEOTIDE SEQUENCE</scope>
    <source>
        <tissue evidence="2">Leaves</tissue>
    </source>
</reference>